<dbReference type="InterPro" id="IPR001915">
    <property type="entry name" value="Peptidase_M48"/>
</dbReference>
<dbReference type="GO" id="GO:0006508">
    <property type="term" value="P:proteolysis"/>
    <property type="evidence" value="ECO:0007669"/>
    <property type="project" value="UniProtKB-KW"/>
</dbReference>
<keyword evidence="1 6" id="KW-0645">Protease</keyword>
<evidence type="ECO:0000256" key="3">
    <source>
        <dbReference type="ARBA" id="ARBA00022801"/>
    </source>
</evidence>
<dbReference type="AlphaFoldDB" id="A0A820RNS2"/>
<reference evidence="8" key="1">
    <citation type="submission" date="2021-02" db="EMBL/GenBank/DDBJ databases">
        <authorList>
            <person name="Nowell W R."/>
        </authorList>
    </citation>
    <scope>NUCLEOTIDE SEQUENCE</scope>
</reference>
<evidence type="ECO:0000259" key="7">
    <source>
        <dbReference type="Pfam" id="PF01435"/>
    </source>
</evidence>
<sequence>SARSAHSNAYFYGFLKAKRIVLYDTLIKGYTISKTDDNVSSIVFNNS</sequence>
<dbReference type="GO" id="GO:0046872">
    <property type="term" value="F:metal ion binding"/>
    <property type="evidence" value="ECO:0007669"/>
    <property type="project" value="UniProtKB-KW"/>
</dbReference>
<feature type="non-terminal residue" evidence="8">
    <location>
        <position position="1"/>
    </location>
</feature>
<organism evidence="8 9">
    <name type="scientific">Adineta steineri</name>
    <dbReference type="NCBI Taxonomy" id="433720"/>
    <lineage>
        <taxon>Eukaryota</taxon>
        <taxon>Metazoa</taxon>
        <taxon>Spiralia</taxon>
        <taxon>Gnathifera</taxon>
        <taxon>Rotifera</taxon>
        <taxon>Eurotatoria</taxon>
        <taxon>Bdelloidea</taxon>
        <taxon>Adinetida</taxon>
        <taxon>Adinetidae</taxon>
        <taxon>Adineta</taxon>
    </lineage>
</organism>
<evidence type="ECO:0000256" key="6">
    <source>
        <dbReference type="RuleBase" id="RU003983"/>
    </source>
</evidence>
<comment type="similarity">
    <text evidence="6">Belongs to the peptidase M48 family.</text>
</comment>
<dbReference type="GO" id="GO:0004222">
    <property type="term" value="F:metalloendopeptidase activity"/>
    <property type="evidence" value="ECO:0007669"/>
    <property type="project" value="InterPro"/>
</dbReference>
<accession>A0A820RNS2</accession>
<comment type="cofactor">
    <cofactor evidence="6">
        <name>Zn(2+)</name>
        <dbReference type="ChEBI" id="CHEBI:29105"/>
    </cofactor>
    <text evidence="6">Binds 1 zinc ion per subunit.</text>
</comment>
<evidence type="ECO:0000256" key="4">
    <source>
        <dbReference type="ARBA" id="ARBA00022833"/>
    </source>
</evidence>
<comment type="caution">
    <text evidence="8">The sequence shown here is derived from an EMBL/GenBank/DDBJ whole genome shotgun (WGS) entry which is preliminary data.</text>
</comment>
<evidence type="ECO:0000256" key="1">
    <source>
        <dbReference type="ARBA" id="ARBA00022670"/>
    </source>
</evidence>
<keyword evidence="5 6" id="KW-0482">Metalloprotease</keyword>
<feature type="domain" description="Peptidase M48" evidence="7">
    <location>
        <begin position="2"/>
        <end position="30"/>
    </location>
</feature>
<dbReference type="Gene3D" id="3.30.2010.10">
    <property type="entry name" value="Metalloproteases ('zincins'), catalytic domain"/>
    <property type="match status" value="1"/>
</dbReference>
<dbReference type="EMBL" id="CAJOAZ010031132">
    <property type="protein sequence ID" value="CAF4438046.1"/>
    <property type="molecule type" value="Genomic_DNA"/>
</dbReference>
<keyword evidence="2" id="KW-0479">Metal-binding</keyword>
<proteinExistence type="inferred from homology"/>
<keyword evidence="3 6" id="KW-0378">Hydrolase</keyword>
<evidence type="ECO:0000256" key="5">
    <source>
        <dbReference type="ARBA" id="ARBA00023049"/>
    </source>
</evidence>
<evidence type="ECO:0000313" key="8">
    <source>
        <dbReference type="EMBL" id="CAF4438046.1"/>
    </source>
</evidence>
<gene>
    <name evidence="8" type="ORF">OXD698_LOCUS53646</name>
</gene>
<evidence type="ECO:0000313" key="9">
    <source>
        <dbReference type="Proteomes" id="UP000663844"/>
    </source>
</evidence>
<protein>
    <recommendedName>
        <fullName evidence="7">Peptidase M48 domain-containing protein</fullName>
    </recommendedName>
</protein>
<dbReference type="Proteomes" id="UP000663844">
    <property type="component" value="Unassembled WGS sequence"/>
</dbReference>
<evidence type="ECO:0000256" key="2">
    <source>
        <dbReference type="ARBA" id="ARBA00022723"/>
    </source>
</evidence>
<name>A0A820RNS2_9BILA</name>
<dbReference type="Pfam" id="PF01435">
    <property type="entry name" value="Peptidase_M48"/>
    <property type="match status" value="1"/>
</dbReference>
<keyword evidence="4 6" id="KW-0862">Zinc</keyword>